<sequence>MPPETDDTPAPTNRLAIIALLTAILGLALLAIGFAVAALVQLRRRAERGRSLAIAALALSTAWLVAGAVLLAATAEDENAPPEGPRASALSESGCFGGFRQAGTKIFANAVPCAAPHEGEVVAKLYLAEFPGDARSAAEVEKACRARAASLYAGRSSDEFALFTDRPDEEDWRRGEHAATCLLRYTDGPKSVPLNELPKALSELAAGDCVGKWSGSGFVYLVDCGKRHEVQVFARITPKGDDYPDEARAYVLCADQARRVFGQNPPEHLRMRYAGPDELAWARGERFVACLITSKKGLLTHSMLPN</sequence>
<evidence type="ECO:0000313" key="3">
    <source>
        <dbReference type="EMBL" id="MFA1539091.1"/>
    </source>
</evidence>
<feature type="transmembrane region" description="Helical" evidence="1">
    <location>
        <begin position="52"/>
        <end position="73"/>
    </location>
</feature>
<evidence type="ECO:0000313" key="4">
    <source>
        <dbReference type="Proteomes" id="UP001569963"/>
    </source>
</evidence>
<accession>A0ABV4Q7N3</accession>
<keyword evidence="1" id="KW-1133">Transmembrane helix</keyword>
<name>A0ABV4Q7N3_9ACTN</name>
<evidence type="ECO:0000256" key="1">
    <source>
        <dbReference type="SAM" id="Phobius"/>
    </source>
</evidence>
<reference evidence="3 4" key="1">
    <citation type="submission" date="2023-11" db="EMBL/GenBank/DDBJ databases">
        <title>Actinomadura monticuli sp. nov., isolated from volcanic ash.</title>
        <authorList>
            <person name="Lee S.D."/>
            <person name="Yang H."/>
            <person name="Kim I.S."/>
        </authorList>
    </citation>
    <scope>NUCLEOTIDE SEQUENCE [LARGE SCALE GENOMIC DNA]</scope>
    <source>
        <strain evidence="3 4">DLS-62</strain>
    </source>
</reference>
<evidence type="ECO:0000259" key="2">
    <source>
        <dbReference type="Pfam" id="PF13845"/>
    </source>
</evidence>
<keyword evidence="4" id="KW-1185">Reference proteome</keyword>
<keyword evidence="1" id="KW-0812">Transmembrane</keyword>
<proteinExistence type="predicted"/>
<dbReference type="Proteomes" id="UP001569963">
    <property type="component" value="Unassembled WGS sequence"/>
</dbReference>
<comment type="caution">
    <text evidence="3">The sequence shown here is derived from an EMBL/GenBank/DDBJ whole genome shotgun (WGS) entry which is preliminary data.</text>
</comment>
<feature type="transmembrane region" description="Helical" evidence="1">
    <location>
        <begin position="15"/>
        <end position="40"/>
    </location>
</feature>
<feature type="domain" description="Septum formation-related" evidence="2">
    <location>
        <begin position="92"/>
        <end position="181"/>
    </location>
</feature>
<keyword evidence="1" id="KW-0472">Membrane</keyword>
<protein>
    <submittedName>
        <fullName evidence="3">Septum formation family protein</fullName>
    </submittedName>
</protein>
<dbReference type="RefSeq" id="WP_371948743.1">
    <property type="nucleotide sequence ID" value="NZ_JAXCEI010000003.1"/>
</dbReference>
<organism evidence="3 4">
    <name type="scientific">Actinomadura monticuli</name>
    <dbReference type="NCBI Taxonomy" id="3097367"/>
    <lineage>
        <taxon>Bacteria</taxon>
        <taxon>Bacillati</taxon>
        <taxon>Actinomycetota</taxon>
        <taxon>Actinomycetes</taxon>
        <taxon>Streptosporangiales</taxon>
        <taxon>Thermomonosporaceae</taxon>
        <taxon>Actinomadura</taxon>
    </lineage>
</organism>
<dbReference type="InterPro" id="IPR026004">
    <property type="entry name" value="Septum_form"/>
</dbReference>
<dbReference type="EMBL" id="JAXCEI010000003">
    <property type="protein sequence ID" value="MFA1539091.1"/>
    <property type="molecule type" value="Genomic_DNA"/>
</dbReference>
<gene>
    <name evidence="3" type="ORF">SM611_09130</name>
</gene>
<dbReference type="Pfam" id="PF13845">
    <property type="entry name" value="Septum_form"/>
    <property type="match status" value="1"/>
</dbReference>